<dbReference type="Pfam" id="PF01408">
    <property type="entry name" value="GFO_IDH_MocA"/>
    <property type="match status" value="1"/>
</dbReference>
<feature type="domain" description="Gfo/Idh/MocA-like oxidoreductase N-terminal" evidence="3">
    <location>
        <begin position="3"/>
        <end position="118"/>
    </location>
</feature>
<sequence length="322" mass="35247">MTLRWGILGASNFARAFMGPAIHAARQSALVALATSSAKKAIGFSAFCPDLRVHSDYDALLSDPDIDAVYIPLPNTLHVDWTLKALDAGKHVLCEKPIAMAASDIDRLIAKRDETGLLAAEAYMIVHHPQWLRAREMLRDGAIGRLAHVEGTFTYNNPDAANIRNKAEMGGGGIADIGVYTYGATRWMTGQEPEAITHADLTYENGVDVVARVSARFPGFTAQWMNSTRMHPMQQMTFIGDAGAIRLTAPFNANVYGEARVELHQPDLGLRVERFPAANHYILQVEAFSRSVRDGEPFGWPLEQARGTQAMIDAIHTHAKGV</sequence>
<dbReference type="Proteomes" id="UP001191082">
    <property type="component" value="Unassembled WGS sequence"/>
</dbReference>
<dbReference type="Pfam" id="PF22725">
    <property type="entry name" value="GFO_IDH_MocA_C3"/>
    <property type="match status" value="1"/>
</dbReference>
<comment type="caution">
    <text evidence="5">The sequence shown here is derived from an EMBL/GenBank/DDBJ whole genome shotgun (WGS) entry which is preliminary data.</text>
</comment>
<dbReference type="RefSeq" id="WP_138863790.1">
    <property type="nucleotide sequence ID" value="NZ_VCPC01000002.1"/>
</dbReference>
<organism evidence="5 6">
    <name type="scientific">Arenibacterium halophilum</name>
    <dbReference type="NCBI Taxonomy" id="2583821"/>
    <lineage>
        <taxon>Bacteria</taxon>
        <taxon>Pseudomonadati</taxon>
        <taxon>Pseudomonadota</taxon>
        <taxon>Alphaproteobacteria</taxon>
        <taxon>Rhodobacterales</taxon>
        <taxon>Paracoccaceae</taxon>
        <taxon>Arenibacterium</taxon>
    </lineage>
</organism>
<name>A0ABY2XBH2_9RHOB</name>
<proteinExistence type="inferred from homology"/>
<evidence type="ECO:0000256" key="1">
    <source>
        <dbReference type="ARBA" id="ARBA00010928"/>
    </source>
</evidence>
<dbReference type="SUPFAM" id="SSF55347">
    <property type="entry name" value="Glyceraldehyde-3-phosphate dehydrogenase-like, C-terminal domain"/>
    <property type="match status" value="1"/>
</dbReference>
<dbReference type="InterPro" id="IPR000683">
    <property type="entry name" value="Gfo/Idh/MocA-like_OxRdtase_N"/>
</dbReference>
<evidence type="ECO:0000259" key="3">
    <source>
        <dbReference type="Pfam" id="PF01408"/>
    </source>
</evidence>
<dbReference type="InterPro" id="IPR036291">
    <property type="entry name" value="NAD(P)-bd_dom_sf"/>
</dbReference>
<gene>
    <name evidence="5" type="ORF">FGK64_10765</name>
</gene>
<feature type="domain" description="GFO/IDH/MocA-like oxidoreductase" evidence="4">
    <location>
        <begin position="131"/>
        <end position="246"/>
    </location>
</feature>
<dbReference type="SUPFAM" id="SSF51735">
    <property type="entry name" value="NAD(P)-binding Rossmann-fold domains"/>
    <property type="match status" value="1"/>
</dbReference>
<dbReference type="Gene3D" id="3.40.50.720">
    <property type="entry name" value="NAD(P)-binding Rossmann-like Domain"/>
    <property type="match status" value="1"/>
</dbReference>
<evidence type="ECO:0000256" key="2">
    <source>
        <dbReference type="ARBA" id="ARBA00023002"/>
    </source>
</evidence>
<dbReference type="Gene3D" id="3.30.360.10">
    <property type="entry name" value="Dihydrodipicolinate Reductase, domain 2"/>
    <property type="match status" value="1"/>
</dbReference>
<reference evidence="5 6" key="1">
    <citation type="submission" date="2019-05" db="EMBL/GenBank/DDBJ databases">
        <title>Marivita sp. nov. isolated from sea sediment.</title>
        <authorList>
            <person name="Kim W."/>
        </authorList>
    </citation>
    <scope>NUCLEOTIDE SEQUENCE [LARGE SCALE GENOMIC DNA]</scope>
    <source>
        <strain evidence="5 6">CAU 1492</strain>
    </source>
</reference>
<protein>
    <submittedName>
        <fullName evidence="5">Gfo/Idh/MocA family oxidoreductase</fullName>
    </submittedName>
</protein>
<dbReference type="PANTHER" id="PTHR22604">
    <property type="entry name" value="OXIDOREDUCTASES"/>
    <property type="match status" value="1"/>
</dbReference>
<dbReference type="PANTHER" id="PTHR22604:SF105">
    <property type="entry name" value="TRANS-1,2-DIHYDROBENZENE-1,2-DIOL DEHYDROGENASE"/>
    <property type="match status" value="1"/>
</dbReference>
<keyword evidence="2" id="KW-0560">Oxidoreductase</keyword>
<dbReference type="EMBL" id="VCPC01000002">
    <property type="protein sequence ID" value="TMV13234.1"/>
    <property type="molecule type" value="Genomic_DNA"/>
</dbReference>
<dbReference type="InterPro" id="IPR050984">
    <property type="entry name" value="Gfo/Idh/MocA_domain"/>
</dbReference>
<accession>A0ABY2XBH2</accession>
<evidence type="ECO:0000259" key="4">
    <source>
        <dbReference type="Pfam" id="PF22725"/>
    </source>
</evidence>
<evidence type="ECO:0000313" key="5">
    <source>
        <dbReference type="EMBL" id="TMV13234.1"/>
    </source>
</evidence>
<evidence type="ECO:0000313" key="6">
    <source>
        <dbReference type="Proteomes" id="UP001191082"/>
    </source>
</evidence>
<keyword evidence="6" id="KW-1185">Reference proteome</keyword>
<comment type="similarity">
    <text evidence="1">Belongs to the Gfo/Idh/MocA family.</text>
</comment>
<dbReference type="InterPro" id="IPR055170">
    <property type="entry name" value="GFO_IDH_MocA-like_dom"/>
</dbReference>